<name>A0A4P9Z5N2_9FUNG</name>
<evidence type="ECO:0000313" key="3">
    <source>
        <dbReference type="Proteomes" id="UP000278143"/>
    </source>
</evidence>
<evidence type="ECO:0000256" key="1">
    <source>
        <dbReference type="SAM" id="MobiDB-lite"/>
    </source>
</evidence>
<proteinExistence type="predicted"/>
<dbReference type="EMBL" id="KZ989268">
    <property type="protein sequence ID" value="RKP27111.1"/>
    <property type="molecule type" value="Genomic_DNA"/>
</dbReference>
<feature type="region of interest" description="Disordered" evidence="1">
    <location>
        <begin position="679"/>
        <end position="698"/>
    </location>
</feature>
<dbReference type="AlphaFoldDB" id="A0A4P9Z5N2"/>
<feature type="region of interest" description="Disordered" evidence="1">
    <location>
        <begin position="37"/>
        <end position="72"/>
    </location>
</feature>
<reference evidence="3" key="1">
    <citation type="journal article" date="2018" name="Nat. Microbiol.">
        <title>Leveraging single-cell genomics to expand the fungal tree of life.</title>
        <authorList>
            <person name="Ahrendt S.R."/>
            <person name="Quandt C.A."/>
            <person name="Ciobanu D."/>
            <person name="Clum A."/>
            <person name="Salamov A."/>
            <person name="Andreopoulos B."/>
            <person name="Cheng J.F."/>
            <person name="Woyke T."/>
            <person name="Pelin A."/>
            <person name="Henrissat B."/>
            <person name="Reynolds N.K."/>
            <person name="Benny G.L."/>
            <person name="Smith M.E."/>
            <person name="James T.Y."/>
            <person name="Grigoriev I.V."/>
        </authorList>
    </citation>
    <scope>NUCLEOTIDE SEQUENCE [LARGE SCALE GENOMIC DNA]</scope>
    <source>
        <strain evidence="3">Benny S71-1</strain>
    </source>
</reference>
<feature type="compositionally biased region" description="Low complexity" evidence="1">
    <location>
        <begin position="568"/>
        <end position="577"/>
    </location>
</feature>
<feature type="compositionally biased region" description="Polar residues" evidence="1">
    <location>
        <begin position="340"/>
        <end position="354"/>
    </location>
</feature>
<sequence>MSFQDAADAYFDPSGYGVVPLKLLSVELDSKPDKLGTAIASGANEASEHDAKDMPASAACPQDSDDPSDSRPYTVHRTFYQFRLLIVGLYREFLDRPDITVVLHEAAADIFSACPEAERLCVHALLDTFLVASNEQMALLGSRSLAEFFARWPVDRAREDLEQSSRDINSLFDTWDDLQSKPPTEERPVYSSQASVWSMDMTVPATPDKPDTPAASTDTHGESAAPVAAPLRRGKSVLASVGMRAMRKAVGKASSIFAHAGSAPSAKPAASHLAVSDAERQHTTTTVDAASLCDLPQADADRPIGELFADELISALERVSKTEGEKLVAEKPASIFGGHNASNSAPLLDTGSSSSHKDGDKPSPKLSHPASPHSDDAAKDKAAISATASLHDYDGSESITNDCDSGNDSRGSSSFELIPSRGNSSSNSSLKIASPTIKRSLSIRSFRRKQPAQSDDATEASSSQQTHLESGDATSISSESSRLSRRLTGSFRVVKKNVIKRVSSKNSTRSTEDSASASLPSLEVTAPLAETKSTGSVAPRRVASSNNLLGVDMDAFEDAGHMSDIEPRPMSIPTPRSSTPPPSIKLGSRASMGNMADRRATLNRLQAAAPWNAPRDQATGKDKAAVRLSLDVHGTTLARSHSARADLPQRPASLMRTASNASFFSSTSSGVSLRTLDDSPVRASTAPGSPHFSSPATPTVYVHPAGDDYFSSMPASPLDPLCDLPLDDGELAGDIVVQIALDRKHLVRLVVPRSCTLDELCNQAEDKFMRCLEMERVLEGRELLYVQRDGRALLVVNDAALGRVLARAAWWLDLLSHALEAQHTASVPSSKRSSLRMVGSPVLPSIQETAEKNGGPPRSEAASPSLLSHVERLLHRRQHSAPAASEDCRVLQVDIPSCSTSGITTMVATPADEFSGSGFYYHHDNGHSLEQMMCHNCKRSPTESMAQHQAVKVG</sequence>
<accession>A0A4P9Z5N2</accession>
<feature type="region of interest" description="Disordered" evidence="1">
    <location>
        <begin position="393"/>
        <end position="484"/>
    </location>
</feature>
<feature type="compositionally biased region" description="Low complexity" evidence="1">
    <location>
        <begin position="475"/>
        <end position="484"/>
    </location>
</feature>
<gene>
    <name evidence="2" type="ORF">SYNPS1DRAFT_21284</name>
</gene>
<feature type="region of interest" description="Disordered" evidence="1">
    <location>
        <begin position="335"/>
        <end position="381"/>
    </location>
</feature>
<evidence type="ECO:0000313" key="2">
    <source>
        <dbReference type="EMBL" id="RKP27111.1"/>
    </source>
</evidence>
<feature type="region of interest" description="Disordered" evidence="1">
    <location>
        <begin position="566"/>
        <end position="588"/>
    </location>
</feature>
<dbReference type="Proteomes" id="UP000278143">
    <property type="component" value="Unassembled WGS sequence"/>
</dbReference>
<protein>
    <submittedName>
        <fullName evidence="2">Uncharacterized protein</fullName>
    </submittedName>
</protein>
<dbReference type="OrthoDB" id="5598979at2759"/>
<organism evidence="2 3">
    <name type="scientific">Syncephalis pseudoplumigaleata</name>
    <dbReference type="NCBI Taxonomy" id="1712513"/>
    <lineage>
        <taxon>Eukaryota</taxon>
        <taxon>Fungi</taxon>
        <taxon>Fungi incertae sedis</taxon>
        <taxon>Zoopagomycota</taxon>
        <taxon>Zoopagomycotina</taxon>
        <taxon>Zoopagomycetes</taxon>
        <taxon>Zoopagales</taxon>
        <taxon>Piptocephalidaceae</taxon>
        <taxon>Syncephalis</taxon>
    </lineage>
</organism>
<feature type="compositionally biased region" description="Polar residues" evidence="1">
    <location>
        <begin position="451"/>
        <end position="474"/>
    </location>
</feature>
<feature type="compositionally biased region" description="Polar residues" evidence="1">
    <location>
        <begin position="397"/>
        <end position="415"/>
    </location>
</feature>
<feature type="region of interest" description="Disordered" evidence="1">
    <location>
        <begin position="203"/>
        <end position="226"/>
    </location>
</feature>
<keyword evidence="3" id="KW-1185">Reference proteome</keyword>